<dbReference type="GeneID" id="41967818"/>
<keyword evidence="3" id="KW-1185">Reference proteome</keyword>
<evidence type="ECO:0000313" key="2">
    <source>
        <dbReference type="EMBL" id="TPX16037.1"/>
    </source>
</evidence>
<dbReference type="EMBL" id="SKBQ01000001">
    <property type="protein sequence ID" value="TPX16037.1"/>
    <property type="molecule type" value="Genomic_DNA"/>
</dbReference>
<dbReference type="OrthoDB" id="412788at2759"/>
<proteinExistence type="inferred from homology"/>
<dbReference type="PANTHER" id="PTHR34598">
    <property type="entry name" value="BLL6449 PROTEIN"/>
    <property type="match status" value="1"/>
</dbReference>
<name>A0A507B889_9PEZI</name>
<dbReference type="PANTHER" id="PTHR34598:SF3">
    <property type="entry name" value="OXIDOREDUCTASE AN1597"/>
    <property type="match status" value="1"/>
</dbReference>
<dbReference type="InterPro" id="IPR044053">
    <property type="entry name" value="AsaB-like"/>
</dbReference>
<comment type="similarity">
    <text evidence="1">Belongs to the asaB hydroxylase/desaturase family.</text>
</comment>
<dbReference type="Proteomes" id="UP000319257">
    <property type="component" value="Unassembled WGS sequence"/>
</dbReference>
<organism evidence="2 3">
    <name type="scientific">Thyridium curvatum</name>
    <dbReference type="NCBI Taxonomy" id="1093900"/>
    <lineage>
        <taxon>Eukaryota</taxon>
        <taxon>Fungi</taxon>
        <taxon>Dikarya</taxon>
        <taxon>Ascomycota</taxon>
        <taxon>Pezizomycotina</taxon>
        <taxon>Sordariomycetes</taxon>
        <taxon>Sordariomycetidae</taxon>
        <taxon>Thyridiales</taxon>
        <taxon>Thyridiaceae</taxon>
        <taxon>Thyridium</taxon>
    </lineage>
</organism>
<accession>A0A507B889</accession>
<sequence>MASTQDECVVLSYAKWLPIYDREVPFQILSDFSGDYKRTNLEFGPAPVAETIHDIRNLESTFKLDIHGFQVCRQETSVQDWTDRRSIETQYYDEMEQMLRSELDDVDEVFFYDWRPRKNVPFQIEGVTKVDLDDLSQYLMPVGNAHIVRDCPLALCDGRTVDAKDLLPTDHIKKAYIGQTSNLMYRPGYSWHYLSSQTREECIIFKMFDSLNGVTKPERNNQDCPHVAFRHRQIPADTPPRESFEIRALVFTYPDPTVKS</sequence>
<evidence type="ECO:0000313" key="3">
    <source>
        <dbReference type="Proteomes" id="UP000319257"/>
    </source>
</evidence>
<protein>
    <recommendedName>
        <fullName evidence="4">Methyltransferase</fullName>
    </recommendedName>
</protein>
<evidence type="ECO:0000256" key="1">
    <source>
        <dbReference type="ARBA" id="ARBA00023604"/>
    </source>
</evidence>
<gene>
    <name evidence="2" type="ORF">E0L32_000371</name>
</gene>
<dbReference type="InParanoid" id="A0A507B889"/>
<dbReference type="NCBIfam" id="NF041278">
    <property type="entry name" value="CmcJ_NvfI_EfuI"/>
    <property type="match status" value="1"/>
</dbReference>
<reference evidence="2 3" key="1">
    <citation type="submission" date="2019-06" db="EMBL/GenBank/DDBJ databases">
        <title>Draft genome sequence of the filamentous fungus Phialemoniopsis curvata isolated from diesel fuel.</title>
        <authorList>
            <person name="Varaljay V.A."/>
            <person name="Lyon W.J."/>
            <person name="Crouch A.L."/>
            <person name="Drake C.E."/>
            <person name="Hollomon J.M."/>
            <person name="Nadeau L.J."/>
            <person name="Nunn H.S."/>
            <person name="Stevenson B.S."/>
            <person name="Bojanowski C.L."/>
            <person name="Crookes-Goodson W.J."/>
        </authorList>
    </citation>
    <scope>NUCLEOTIDE SEQUENCE [LARGE SCALE GENOMIC DNA]</scope>
    <source>
        <strain evidence="2 3">D216</strain>
    </source>
</reference>
<dbReference type="GO" id="GO:0016491">
    <property type="term" value="F:oxidoreductase activity"/>
    <property type="evidence" value="ECO:0007669"/>
    <property type="project" value="InterPro"/>
</dbReference>
<dbReference type="RefSeq" id="XP_030997748.1">
    <property type="nucleotide sequence ID" value="XM_031138040.1"/>
</dbReference>
<dbReference type="STRING" id="1093900.A0A507B889"/>
<dbReference type="AlphaFoldDB" id="A0A507B889"/>
<evidence type="ECO:0008006" key="4">
    <source>
        <dbReference type="Google" id="ProtNLM"/>
    </source>
</evidence>
<comment type="caution">
    <text evidence="2">The sequence shown here is derived from an EMBL/GenBank/DDBJ whole genome shotgun (WGS) entry which is preliminary data.</text>
</comment>